<dbReference type="Proteomes" id="UP000608071">
    <property type="component" value="Unassembled WGS sequence"/>
</dbReference>
<comment type="similarity">
    <text evidence="6">Belongs to the nlpA lipoprotein family.</text>
</comment>
<gene>
    <name evidence="8" type="ORF">H9647_19215</name>
</gene>
<dbReference type="PANTHER" id="PTHR30429:SF0">
    <property type="entry name" value="METHIONINE-BINDING LIPOPROTEIN METQ"/>
    <property type="match status" value="1"/>
</dbReference>
<dbReference type="PIRSF" id="PIRSF002854">
    <property type="entry name" value="MetQ"/>
    <property type="match status" value="1"/>
</dbReference>
<accession>A0ABR8T3D1</accession>
<keyword evidence="2 7" id="KW-0732">Signal</keyword>
<sequence>MNKTNKKSLKQWLGLTMLAVLMLALAACSSESSDGGVQGDSSASQEGEMQQIKVASSLSAMVDMMEAIKPVLEEDGIQLEIVSVSDNIQPNEALNNKEVDANFFQHKVFMEQYNENNDGNLVMVTPIYHIIYGGYSKKYNSIEELPEGATIGIPNDPANIGRSLAMFAENGMITLKDGVGINALQSDIIENPKNYKFQEVDLLMLGRAYDDVDMVTLYPAYASPLGLTPKDAIVTEALDEEFAISLVAREDNKDAEVIQKLAAALTGDEARKFIEENHADTMIPAF</sequence>
<evidence type="ECO:0000256" key="3">
    <source>
        <dbReference type="ARBA" id="ARBA00023136"/>
    </source>
</evidence>
<dbReference type="EMBL" id="JACSQL010000010">
    <property type="protein sequence ID" value="MBD7970197.1"/>
    <property type="molecule type" value="Genomic_DNA"/>
</dbReference>
<dbReference type="SUPFAM" id="SSF53850">
    <property type="entry name" value="Periplasmic binding protein-like II"/>
    <property type="match status" value="1"/>
</dbReference>
<name>A0ABR8T3D1_9BACL</name>
<reference evidence="8 9" key="1">
    <citation type="submission" date="2020-08" db="EMBL/GenBank/DDBJ databases">
        <title>A Genomic Blueprint of the Chicken Gut Microbiome.</title>
        <authorList>
            <person name="Gilroy R."/>
            <person name="Ravi A."/>
            <person name="Getino M."/>
            <person name="Pursley I."/>
            <person name="Horton D.L."/>
            <person name="Alikhan N.-F."/>
            <person name="Baker D."/>
            <person name="Gharbi K."/>
            <person name="Hall N."/>
            <person name="Watson M."/>
            <person name="Adriaenssens E.M."/>
            <person name="Foster-Nyarko E."/>
            <person name="Jarju S."/>
            <person name="Secka A."/>
            <person name="Antonio M."/>
            <person name="Oren A."/>
            <person name="Chaudhuri R."/>
            <person name="La Ragione R.M."/>
            <person name="Hildebrand F."/>
            <person name="Pallen M.J."/>
        </authorList>
    </citation>
    <scope>NUCLEOTIDE SEQUENCE [LARGE SCALE GENOMIC DNA]</scope>
    <source>
        <strain evidence="8 9">Sa2BVA9</strain>
    </source>
</reference>
<comment type="caution">
    <text evidence="8">The sequence shown here is derived from an EMBL/GenBank/DDBJ whole genome shotgun (WGS) entry which is preliminary data.</text>
</comment>
<evidence type="ECO:0000256" key="1">
    <source>
        <dbReference type="ARBA" id="ARBA00004635"/>
    </source>
</evidence>
<dbReference type="PANTHER" id="PTHR30429">
    <property type="entry name" value="D-METHIONINE-BINDING LIPOPROTEIN METQ"/>
    <property type="match status" value="1"/>
</dbReference>
<evidence type="ECO:0000256" key="5">
    <source>
        <dbReference type="ARBA" id="ARBA00023288"/>
    </source>
</evidence>
<evidence type="ECO:0000313" key="9">
    <source>
        <dbReference type="Proteomes" id="UP000608071"/>
    </source>
</evidence>
<evidence type="ECO:0000256" key="7">
    <source>
        <dbReference type="SAM" id="SignalP"/>
    </source>
</evidence>
<dbReference type="RefSeq" id="WP_191803002.1">
    <property type="nucleotide sequence ID" value="NZ_JACSQL010000010.1"/>
</dbReference>
<organism evidence="8 9">
    <name type="scientific">Paenibacillus gallinarum</name>
    <dbReference type="NCBI Taxonomy" id="2762232"/>
    <lineage>
        <taxon>Bacteria</taxon>
        <taxon>Bacillati</taxon>
        <taxon>Bacillota</taxon>
        <taxon>Bacilli</taxon>
        <taxon>Bacillales</taxon>
        <taxon>Paenibacillaceae</taxon>
        <taxon>Paenibacillus</taxon>
    </lineage>
</organism>
<evidence type="ECO:0000256" key="6">
    <source>
        <dbReference type="PIRNR" id="PIRNR002854"/>
    </source>
</evidence>
<dbReference type="InterPro" id="IPR004872">
    <property type="entry name" value="Lipoprotein_NlpA"/>
</dbReference>
<evidence type="ECO:0000313" key="8">
    <source>
        <dbReference type="EMBL" id="MBD7970197.1"/>
    </source>
</evidence>
<dbReference type="PROSITE" id="PS51257">
    <property type="entry name" value="PROKAR_LIPOPROTEIN"/>
    <property type="match status" value="1"/>
</dbReference>
<keyword evidence="5 6" id="KW-0449">Lipoprotein</keyword>
<keyword evidence="3" id="KW-0472">Membrane</keyword>
<keyword evidence="9" id="KW-1185">Reference proteome</keyword>
<feature type="signal peptide" evidence="7">
    <location>
        <begin position="1"/>
        <end position="26"/>
    </location>
</feature>
<keyword evidence="4" id="KW-0564">Palmitate</keyword>
<dbReference type="Pfam" id="PF03180">
    <property type="entry name" value="Lipoprotein_9"/>
    <property type="match status" value="1"/>
</dbReference>
<dbReference type="Gene3D" id="3.40.190.10">
    <property type="entry name" value="Periplasmic binding protein-like II"/>
    <property type="match status" value="2"/>
</dbReference>
<feature type="chain" id="PRO_5046501188" description="Lipoprotein" evidence="7">
    <location>
        <begin position="27"/>
        <end position="286"/>
    </location>
</feature>
<protein>
    <recommendedName>
        <fullName evidence="6">Lipoprotein</fullName>
    </recommendedName>
</protein>
<proteinExistence type="inferred from homology"/>
<dbReference type="CDD" id="cd13600">
    <property type="entry name" value="PBP2_lipoprotein_like_1"/>
    <property type="match status" value="1"/>
</dbReference>
<evidence type="ECO:0000256" key="4">
    <source>
        <dbReference type="ARBA" id="ARBA00023139"/>
    </source>
</evidence>
<evidence type="ECO:0000256" key="2">
    <source>
        <dbReference type="ARBA" id="ARBA00022729"/>
    </source>
</evidence>
<comment type="subcellular location">
    <subcellularLocation>
        <location evidence="1">Membrane</location>
        <topology evidence="1">Lipid-anchor</topology>
    </subcellularLocation>
</comment>